<organism evidence="10 11">
    <name type="scientific">Araneus ventricosus</name>
    <name type="common">Orbweaver spider</name>
    <name type="synonym">Epeira ventricosa</name>
    <dbReference type="NCBI Taxonomy" id="182803"/>
    <lineage>
        <taxon>Eukaryota</taxon>
        <taxon>Metazoa</taxon>
        <taxon>Ecdysozoa</taxon>
        <taxon>Arthropoda</taxon>
        <taxon>Chelicerata</taxon>
        <taxon>Arachnida</taxon>
        <taxon>Araneae</taxon>
        <taxon>Araneomorphae</taxon>
        <taxon>Entelegynae</taxon>
        <taxon>Araneoidea</taxon>
        <taxon>Araneidae</taxon>
        <taxon>Araneus</taxon>
    </lineage>
</organism>
<keyword evidence="6" id="KW-0811">Translocation</keyword>
<dbReference type="GO" id="GO:0006606">
    <property type="term" value="P:protein import into nucleus"/>
    <property type="evidence" value="ECO:0007669"/>
    <property type="project" value="TreeGrafter"/>
</dbReference>
<evidence type="ECO:0000256" key="4">
    <source>
        <dbReference type="ARBA" id="ARBA00022816"/>
    </source>
</evidence>
<dbReference type="Gene3D" id="1.20.58.1380">
    <property type="match status" value="1"/>
</dbReference>
<feature type="domain" description="Nucleoporin Nup133/Nup155-like N-terminal" evidence="9">
    <location>
        <begin position="57"/>
        <end position="420"/>
    </location>
</feature>
<protein>
    <submittedName>
        <fullName evidence="10">Nuclear pore complex protein Nup133</fullName>
    </submittedName>
</protein>
<dbReference type="GO" id="GO:0000972">
    <property type="term" value="P:transcription-dependent tethering of RNA polymerase II gene DNA at nuclear periphery"/>
    <property type="evidence" value="ECO:0007669"/>
    <property type="project" value="TreeGrafter"/>
</dbReference>
<name>A0A4Y2FIL9_ARAVE</name>
<comment type="subcellular location">
    <subcellularLocation>
        <location evidence="1">Nucleus envelope</location>
    </subcellularLocation>
</comment>
<comment type="caution">
    <text evidence="10">The sequence shown here is derived from an EMBL/GenBank/DDBJ whole genome shotgun (WGS) entry which is preliminary data.</text>
</comment>
<dbReference type="PANTHER" id="PTHR13405">
    <property type="entry name" value="NUCLEAR PORE COMPLEX PROTEIN NUP133"/>
    <property type="match status" value="1"/>
</dbReference>
<keyword evidence="11" id="KW-1185">Reference proteome</keyword>
<evidence type="ECO:0000256" key="3">
    <source>
        <dbReference type="ARBA" id="ARBA00022448"/>
    </source>
</evidence>
<dbReference type="InterPro" id="IPR014908">
    <property type="entry name" value="Nucleoporin_Nup133/Nup155_N"/>
</dbReference>
<gene>
    <name evidence="10" type="primary">Nup133</name>
    <name evidence="10" type="ORF">AVEN_161578_1</name>
</gene>
<dbReference type="GO" id="GO:0016973">
    <property type="term" value="P:poly(A)+ mRNA export from nucleus"/>
    <property type="evidence" value="ECO:0007669"/>
    <property type="project" value="TreeGrafter"/>
</dbReference>
<dbReference type="Pfam" id="PF08801">
    <property type="entry name" value="Nucleoporin_N"/>
    <property type="match status" value="1"/>
</dbReference>
<evidence type="ECO:0000313" key="11">
    <source>
        <dbReference type="Proteomes" id="UP000499080"/>
    </source>
</evidence>
<evidence type="ECO:0000313" key="10">
    <source>
        <dbReference type="EMBL" id="GBM40933.1"/>
    </source>
</evidence>
<keyword evidence="5" id="KW-0653">Protein transport</keyword>
<dbReference type="Gene3D" id="1.25.40.700">
    <property type="match status" value="1"/>
</dbReference>
<comment type="similarity">
    <text evidence="2">Belongs to the nucleoporin Nup133 family.</text>
</comment>
<reference evidence="10 11" key="1">
    <citation type="journal article" date="2019" name="Sci. Rep.">
        <title>Orb-weaving spider Araneus ventricosus genome elucidates the spidroin gene catalogue.</title>
        <authorList>
            <person name="Kono N."/>
            <person name="Nakamura H."/>
            <person name="Ohtoshi R."/>
            <person name="Moran D.A.P."/>
            <person name="Shinohara A."/>
            <person name="Yoshida Y."/>
            <person name="Fujiwara M."/>
            <person name="Mori M."/>
            <person name="Tomita M."/>
            <person name="Arakawa K."/>
        </authorList>
    </citation>
    <scope>NUCLEOTIDE SEQUENCE [LARGE SCALE GENOMIC DNA]</scope>
</reference>
<dbReference type="GO" id="GO:0017056">
    <property type="term" value="F:structural constituent of nuclear pore"/>
    <property type="evidence" value="ECO:0007669"/>
    <property type="project" value="InterPro"/>
</dbReference>
<evidence type="ECO:0000259" key="8">
    <source>
        <dbReference type="Pfam" id="PF03177"/>
    </source>
</evidence>
<dbReference type="EMBL" id="BGPR01000948">
    <property type="protein sequence ID" value="GBM40933.1"/>
    <property type="molecule type" value="Genomic_DNA"/>
</dbReference>
<keyword evidence="3" id="KW-0813">Transport</keyword>
<sequence length="1199" mass="136146">MFSPFSKTPVSAVKGQKHIKSSPYFSPSLRRSLNPNVSRNSSFGRSFMNSALDDSYNHLIECYGSPLPVLVTEAITVADRFSDISVKLEPFGYASLVCGRQLLIWKYKQDGEKGVVHCKELTLPPSDLAHKAELVHLFQTEESRLPSALAVSPEGHVRYWPNINHEGSSVDAQPHLQGQECCSLSSIFPLGCVLATTSSSLIIITPTIGDGQPNVICRTLTLPQGVLAGIGRKVSSFIFGVIPSQTSETKQLNRVLSAPTPDGDYFLYVLSNSCVQKWHVPKKDRKENYDQLLFEVDLDRELKQSYAEELFSNDSNIISSLATWCLDMQLYQSGVMILTAGTVPVSSGGNVHYAFGYLDTSSTEQAQSFSTFHLTKYTEVYQEETDEKFLNYKLLLPTTDSPFAYVYNAEKVLCISIGSPQSEFSDMDFSAAENIVLGSGSCDGVPLFFTRDYGIISFLPNQKQFADAKLLASMKDVSIRKPDPSELPDSLSAKLRSAMCSYCSNKPQEQEKCEKLVNEILFDAKSQDVEALDDAVINLSLRIIDDYPVSDPRWCDSVPAGSFSSSLLISYQLEDKLKVHECLLAFLKTFHLFEKLTTTKMSDFRIPTNVLLCEHAEKLVAAKTIRLFLTEHADVIEAAVRNTLDSRGIEVKNHLTPQDIFFREVSTFHTIFPSLIEWEKEQLDADESLEKTLSSIMAMNKIFVGLLEAVNEYRQTRAESYNLKEIPANYFPWTARDGNSGIRPYIRNQLDVNRTHGMNLTDNIQIQGVLFQQFVEILDFFLNSYRVQLKSVKSERQATLQKEYEQERHSYIKPLLSVGQYERAAAIAEKYMDFDMLMQICEDTKDGDRLQRYMLQFTEQHFSEFVFKWYMNKGQKGKIFDKHLGQREILGNFLQEHESLKWLYFIQEEKYDAAHATLKQLALKETQYLSRKKSLLSLSKLCALISDAAPNVKSSQIEAINLEHDLITHQEALPLTVVEAYGIDPRNMRVFSPEELIEMYISDENSTANAYDFKIALDLLNFMKKPVDDPDVYNLRMHIWAKAVLRDNWETLDISNPLEAFKETIFFQIVELAFDQVYHAWQYGTIQNQRRGTCGAPRAIDDRGKRRLQRCVRANRRATVEQLTAQMNQGAAKSVSSTLLQRTLLRMGLHPTCELFFLRMMASTSRTMRGVIQLAVYVRGSKSTRMSLPYSPGQQTHRI</sequence>
<evidence type="ECO:0000256" key="5">
    <source>
        <dbReference type="ARBA" id="ARBA00022927"/>
    </source>
</evidence>
<dbReference type="Pfam" id="PF03177">
    <property type="entry name" value="Nucleoporin_C"/>
    <property type="match status" value="1"/>
</dbReference>
<keyword evidence="7" id="KW-0539">Nucleus</keyword>
<evidence type="ECO:0000259" key="9">
    <source>
        <dbReference type="Pfam" id="PF08801"/>
    </source>
</evidence>
<accession>A0A4Y2FIL9</accession>
<dbReference type="InterPro" id="IPR037624">
    <property type="entry name" value="Nup133-like"/>
</dbReference>
<dbReference type="PANTHER" id="PTHR13405:SF11">
    <property type="entry name" value="NUCLEAR PORE COMPLEX PROTEIN NUP133"/>
    <property type="match status" value="1"/>
</dbReference>
<dbReference type="Proteomes" id="UP000499080">
    <property type="component" value="Unassembled WGS sequence"/>
</dbReference>
<dbReference type="GO" id="GO:0031080">
    <property type="term" value="C:nuclear pore outer ring"/>
    <property type="evidence" value="ECO:0007669"/>
    <property type="project" value="TreeGrafter"/>
</dbReference>
<evidence type="ECO:0000256" key="6">
    <source>
        <dbReference type="ARBA" id="ARBA00023010"/>
    </source>
</evidence>
<evidence type="ECO:0000256" key="1">
    <source>
        <dbReference type="ARBA" id="ARBA00004259"/>
    </source>
</evidence>
<dbReference type="InterPro" id="IPR007187">
    <property type="entry name" value="Nucleoporin_Nup133/Nup155_C"/>
</dbReference>
<evidence type="ECO:0000256" key="2">
    <source>
        <dbReference type="ARBA" id="ARBA00005569"/>
    </source>
</evidence>
<proteinExistence type="inferred from homology"/>
<dbReference type="OrthoDB" id="6419010at2759"/>
<evidence type="ECO:0000256" key="7">
    <source>
        <dbReference type="ARBA" id="ARBA00023242"/>
    </source>
</evidence>
<dbReference type="AlphaFoldDB" id="A0A4Y2FIL9"/>
<keyword evidence="4" id="KW-0509">mRNA transport</keyword>
<feature type="domain" description="Nucleoporin Nup133/Nup155-like C-terminal" evidence="8">
    <location>
        <begin position="798"/>
        <end position="985"/>
    </location>
</feature>
<dbReference type="SUPFAM" id="SSF117289">
    <property type="entry name" value="Nucleoporin domain"/>
    <property type="match status" value="1"/>
</dbReference>
<dbReference type="Gene3D" id="2.130.10.10">
    <property type="entry name" value="YVTN repeat-like/Quinoprotein amine dehydrogenase"/>
    <property type="match status" value="1"/>
</dbReference>
<dbReference type="InterPro" id="IPR015943">
    <property type="entry name" value="WD40/YVTN_repeat-like_dom_sf"/>
</dbReference>